<evidence type="ECO:0000313" key="10">
    <source>
        <dbReference type="Proteomes" id="UP001230220"/>
    </source>
</evidence>
<dbReference type="InterPro" id="IPR000838">
    <property type="entry name" value="RNA_pol_sigma70_ECF_CS"/>
</dbReference>
<evidence type="ECO:0000313" key="9">
    <source>
        <dbReference type="EMBL" id="MDQ0360778.1"/>
    </source>
</evidence>
<keyword evidence="2 6" id="KW-0805">Transcription regulation</keyword>
<evidence type="ECO:0000259" key="8">
    <source>
        <dbReference type="Pfam" id="PF08281"/>
    </source>
</evidence>
<evidence type="ECO:0000256" key="3">
    <source>
        <dbReference type="ARBA" id="ARBA00023082"/>
    </source>
</evidence>
<protein>
    <recommendedName>
        <fullName evidence="6">RNA polymerase sigma factor</fullName>
    </recommendedName>
</protein>
<evidence type="ECO:0000259" key="7">
    <source>
        <dbReference type="Pfam" id="PF04542"/>
    </source>
</evidence>
<dbReference type="CDD" id="cd06171">
    <property type="entry name" value="Sigma70_r4"/>
    <property type="match status" value="1"/>
</dbReference>
<evidence type="ECO:0000256" key="4">
    <source>
        <dbReference type="ARBA" id="ARBA00023125"/>
    </source>
</evidence>
<dbReference type="Pfam" id="PF04542">
    <property type="entry name" value="Sigma70_r2"/>
    <property type="match status" value="1"/>
</dbReference>
<reference evidence="9 10" key="1">
    <citation type="submission" date="2023-07" db="EMBL/GenBank/DDBJ databases">
        <title>Genomic Encyclopedia of Type Strains, Phase IV (KMG-IV): sequencing the most valuable type-strain genomes for metagenomic binning, comparative biology and taxonomic classification.</title>
        <authorList>
            <person name="Goeker M."/>
        </authorList>
    </citation>
    <scope>NUCLEOTIDE SEQUENCE [LARGE SCALE GENOMIC DNA]</scope>
    <source>
        <strain evidence="9 10">DSM 16784</strain>
    </source>
</reference>
<gene>
    <name evidence="9" type="ORF">J2S15_001523</name>
</gene>
<dbReference type="EMBL" id="JAUSUR010000002">
    <property type="protein sequence ID" value="MDQ0360778.1"/>
    <property type="molecule type" value="Genomic_DNA"/>
</dbReference>
<dbReference type="InterPro" id="IPR036388">
    <property type="entry name" value="WH-like_DNA-bd_sf"/>
</dbReference>
<dbReference type="SUPFAM" id="SSF88659">
    <property type="entry name" value="Sigma3 and sigma4 domains of RNA polymerase sigma factors"/>
    <property type="match status" value="1"/>
</dbReference>
<feature type="domain" description="RNA polymerase sigma factor 70 region 4 type 2" evidence="8">
    <location>
        <begin position="127"/>
        <end position="179"/>
    </location>
</feature>
<dbReference type="InterPro" id="IPR007627">
    <property type="entry name" value="RNA_pol_sigma70_r2"/>
</dbReference>
<dbReference type="Gene3D" id="1.10.10.10">
    <property type="entry name" value="Winged helix-like DNA-binding domain superfamily/Winged helix DNA-binding domain"/>
    <property type="match status" value="1"/>
</dbReference>
<dbReference type="PROSITE" id="PS01063">
    <property type="entry name" value="SIGMA70_ECF"/>
    <property type="match status" value="1"/>
</dbReference>
<dbReference type="InterPro" id="IPR014284">
    <property type="entry name" value="RNA_pol_sigma-70_dom"/>
</dbReference>
<comment type="similarity">
    <text evidence="1 6">Belongs to the sigma-70 factor family. ECF subfamily.</text>
</comment>
<keyword evidence="4 6" id="KW-0238">DNA-binding</keyword>
<dbReference type="InterPro" id="IPR013324">
    <property type="entry name" value="RNA_pol_sigma_r3/r4-like"/>
</dbReference>
<dbReference type="InterPro" id="IPR013249">
    <property type="entry name" value="RNA_pol_sigma70_r4_t2"/>
</dbReference>
<evidence type="ECO:0000256" key="6">
    <source>
        <dbReference type="RuleBase" id="RU000716"/>
    </source>
</evidence>
<dbReference type="NCBIfam" id="TIGR02937">
    <property type="entry name" value="sigma70-ECF"/>
    <property type="match status" value="1"/>
</dbReference>
<proteinExistence type="inferred from homology"/>
<evidence type="ECO:0000256" key="1">
    <source>
        <dbReference type="ARBA" id="ARBA00010641"/>
    </source>
</evidence>
<keyword evidence="5 6" id="KW-0804">Transcription</keyword>
<sequence length="432" mass="50145">MKKEAKRVDTKYVLRYQQNQNDLEAFNAIYEFYRNALYYFSISYVRKAADAEEIVQETFIKVIRHIKSLQSPEAFHAWLYRICYSTIMLHYRKDKKYQDVDDEFNLEEIQDGSDTPEERFDKQEIYQEIDESIEELGSRFETVARLYYFDEFKIKEISEILEIPEGTVKTRLMKIKVKLKEQLESKGVTPNKYLSLGFTPFIYNFFQAMYQQAQMNEVHSQTILTNLHNEIALVGAPAILSGGLSKTSGAIGKKIVASLTAASLVTVGYFYFTNEENIIESISYPTAMTRKNIEVQISLNKEVESNMIKIKNNNKEVAFELDQDSLIFVIEENGNYEITIDDERETLAVTNIDHNAPLINSIDVQEDKIYLELQDELSGIDFGTSYAIYKDEKIEIKDGYIYGTFDNDVYIYLYDKVGNNTEYKINIGETSV</sequence>
<dbReference type="PANTHER" id="PTHR43133:SF60">
    <property type="entry name" value="RNA POLYMERASE SIGMA FACTOR SIGV"/>
    <property type="match status" value="1"/>
</dbReference>
<dbReference type="Pfam" id="PF08281">
    <property type="entry name" value="Sigma70_r4_2"/>
    <property type="match status" value="1"/>
</dbReference>
<dbReference type="Gene3D" id="1.10.1740.10">
    <property type="match status" value="1"/>
</dbReference>
<name>A0ABU0E1L9_9FIRM</name>
<evidence type="ECO:0000256" key="2">
    <source>
        <dbReference type="ARBA" id="ARBA00023015"/>
    </source>
</evidence>
<dbReference type="Proteomes" id="UP001230220">
    <property type="component" value="Unassembled WGS sequence"/>
</dbReference>
<organism evidence="9 10">
    <name type="scientific">Breznakia pachnodae</name>
    <dbReference type="NCBI Taxonomy" id="265178"/>
    <lineage>
        <taxon>Bacteria</taxon>
        <taxon>Bacillati</taxon>
        <taxon>Bacillota</taxon>
        <taxon>Erysipelotrichia</taxon>
        <taxon>Erysipelotrichales</taxon>
        <taxon>Erysipelotrichaceae</taxon>
        <taxon>Breznakia</taxon>
    </lineage>
</organism>
<dbReference type="RefSeq" id="WP_307406933.1">
    <property type="nucleotide sequence ID" value="NZ_JAUSUR010000002.1"/>
</dbReference>
<comment type="caution">
    <text evidence="9">The sequence shown here is derived from an EMBL/GenBank/DDBJ whole genome shotgun (WGS) entry which is preliminary data.</text>
</comment>
<dbReference type="InterPro" id="IPR013325">
    <property type="entry name" value="RNA_pol_sigma_r2"/>
</dbReference>
<keyword evidence="3 6" id="KW-0731">Sigma factor</keyword>
<feature type="domain" description="RNA polymerase sigma-70 region 2" evidence="7">
    <location>
        <begin position="30"/>
        <end position="95"/>
    </location>
</feature>
<accession>A0ABU0E1L9</accession>
<dbReference type="SUPFAM" id="SSF88946">
    <property type="entry name" value="Sigma2 domain of RNA polymerase sigma factors"/>
    <property type="match status" value="1"/>
</dbReference>
<evidence type="ECO:0000256" key="5">
    <source>
        <dbReference type="ARBA" id="ARBA00023163"/>
    </source>
</evidence>
<keyword evidence="10" id="KW-1185">Reference proteome</keyword>
<dbReference type="PANTHER" id="PTHR43133">
    <property type="entry name" value="RNA POLYMERASE ECF-TYPE SIGMA FACTO"/>
    <property type="match status" value="1"/>
</dbReference>
<dbReference type="InterPro" id="IPR039425">
    <property type="entry name" value="RNA_pol_sigma-70-like"/>
</dbReference>